<dbReference type="GO" id="GO:0004931">
    <property type="term" value="F:extracellularly ATP-gated monoatomic cation channel activity"/>
    <property type="evidence" value="ECO:0007669"/>
    <property type="project" value="InterPro"/>
</dbReference>
<feature type="compositionally biased region" description="Low complexity" evidence="15">
    <location>
        <begin position="392"/>
        <end position="409"/>
    </location>
</feature>
<reference evidence="16" key="2">
    <citation type="submission" date="2025-08" db="UniProtKB">
        <authorList>
            <consortium name="Ensembl"/>
        </authorList>
    </citation>
    <scope>IDENTIFICATION</scope>
</reference>
<dbReference type="PROSITE" id="PS01212">
    <property type="entry name" value="P2X_RECEPTOR"/>
    <property type="match status" value="1"/>
</dbReference>
<keyword evidence="7 14" id="KW-0406">Ion transport</keyword>
<dbReference type="NCBIfam" id="TIGR00863">
    <property type="entry name" value="P2X"/>
    <property type="match status" value="1"/>
</dbReference>
<evidence type="ECO:0000256" key="1">
    <source>
        <dbReference type="ARBA" id="ARBA00004651"/>
    </source>
</evidence>
<evidence type="ECO:0000256" key="7">
    <source>
        <dbReference type="ARBA" id="ARBA00023065"/>
    </source>
</evidence>
<evidence type="ECO:0000256" key="3">
    <source>
        <dbReference type="ARBA" id="ARBA00022448"/>
    </source>
</evidence>
<dbReference type="InterPro" id="IPR027309">
    <property type="entry name" value="P2X_extracellular_dom_sf"/>
</dbReference>
<feature type="region of interest" description="Disordered" evidence="15">
    <location>
        <begin position="392"/>
        <end position="481"/>
    </location>
</feature>
<dbReference type="InterPro" id="IPR003046">
    <property type="entry name" value="P2X3_purnocptor"/>
</dbReference>
<dbReference type="Ensembl" id="ENSCMUT00000034716.1">
    <property type="protein sequence ID" value="ENSCMUP00000030852.1"/>
    <property type="gene ID" value="ENSCMUG00000002966.2"/>
</dbReference>
<feature type="region of interest" description="Disordered" evidence="15">
    <location>
        <begin position="336"/>
        <end position="380"/>
    </location>
</feature>
<dbReference type="GO" id="GO:0033198">
    <property type="term" value="P:response to ATP"/>
    <property type="evidence" value="ECO:0007669"/>
    <property type="project" value="InterPro"/>
</dbReference>
<reference evidence="17" key="1">
    <citation type="submission" date="2019-10" db="EMBL/GenBank/DDBJ databases">
        <title>Corvus moneduloides (New Caledonian crow) genome, bCorMon1, primary haplotype.</title>
        <authorList>
            <person name="Rutz C."/>
            <person name="Fungtammasan C."/>
            <person name="Mountcastle J."/>
            <person name="Formenti G."/>
            <person name="Chow W."/>
            <person name="Howe K."/>
            <person name="Steele M.P."/>
            <person name="Fernandes J."/>
            <person name="Gilbert M.T.P."/>
            <person name="Fedrigo O."/>
            <person name="Jarvis E.D."/>
            <person name="Gemmell N."/>
        </authorList>
    </citation>
    <scope>NUCLEOTIDE SEQUENCE [LARGE SCALE GENOMIC DNA]</scope>
</reference>
<keyword evidence="4" id="KW-1003">Cell membrane</keyword>
<feature type="region of interest" description="Disordered" evidence="15">
    <location>
        <begin position="1"/>
        <end position="37"/>
    </location>
</feature>
<sequence length="519" mass="55142">MTGGGPCPRVLPGGDSSHRRGMTSGCRGPRARGRSGGCRGVPVVPGGGCPQRHPRCCPSWVFLHEKAYQVRDTAIESSVVTKVKGVGRYAGQVMDTADYVTPPQGTSVFVVVTKQIRTEDQEQGLCPESEAAFHCSADRDCRELSPGTSNGMLTGRCIAYNATLRTCEIQGWCPPEVDTVDVPVMLEAENFTLLIKNSIRFPLFGFEKTNLPPPGSGVELGRCRFHPQLQPLCPILRLGDVARLAGQDFPALAATGGVLGIKIGWVCDLDRAWERCLPRYSFTRLDSLARTPAPGYNFRHARYYRWPNGSERRTLTKAFGIRFDVLVYGSVRVGPGARGAEGGSGGRGGLGGSGQQGLCSPRPGSSASSPPSSTRWPRSPPSVWARCCATSSCSTSSRAPSTTRPASSRRCQRPVRPPPPPAPRRVPPGRWGPAPGTSNPPTRAPSPSASSPGGRGAAHGRLRGSYCSPLSSAHPVSPIRIPVSPVPTPGVAVHPSVPCAHTERPLLRGCRIPPSPPPQ</sequence>
<evidence type="ECO:0000256" key="15">
    <source>
        <dbReference type="SAM" id="MobiDB-lite"/>
    </source>
</evidence>
<comment type="similarity">
    <text evidence="2 14">Belongs to the P2X receptor family.</text>
</comment>
<protein>
    <recommendedName>
        <fullName evidence="14">P2X purinoceptor</fullName>
    </recommendedName>
</protein>
<keyword evidence="6" id="KW-1133">Transmembrane helix</keyword>
<evidence type="ECO:0000256" key="13">
    <source>
        <dbReference type="ARBA" id="ARBA00036634"/>
    </source>
</evidence>
<evidence type="ECO:0000256" key="6">
    <source>
        <dbReference type="ARBA" id="ARBA00022989"/>
    </source>
</evidence>
<evidence type="ECO:0000256" key="11">
    <source>
        <dbReference type="ARBA" id="ARBA00023286"/>
    </source>
</evidence>
<keyword evidence="9" id="KW-1015">Disulfide bond</keyword>
<keyword evidence="17" id="KW-1185">Reference proteome</keyword>
<dbReference type="Pfam" id="PF00864">
    <property type="entry name" value="P2X_receptor"/>
    <property type="match status" value="1"/>
</dbReference>
<dbReference type="PANTHER" id="PTHR10125:SF8">
    <property type="entry name" value="P2X PURINOCEPTOR 3"/>
    <property type="match status" value="1"/>
</dbReference>
<keyword evidence="3 14" id="KW-0813">Transport</keyword>
<evidence type="ECO:0000256" key="8">
    <source>
        <dbReference type="ARBA" id="ARBA00023136"/>
    </source>
</evidence>
<evidence type="ECO:0000256" key="10">
    <source>
        <dbReference type="ARBA" id="ARBA00023180"/>
    </source>
</evidence>
<evidence type="ECO:0000256" key="14">
    <source>
        <dbReference type="RuleBase" id="RU000681"/>
    </source>
</evidence>
<keyword evidence="14" id="KW-0675">Receptor</keyword>
<keyword evidence="10" id="KW-0325">Glycoprotein</keyword>
<gene>
    <name evidence="16" type="primary">P2RX3</name>
</gene>
<dbReference type="GO" id="GO:0005886">
    <property type="term" value="C:plasma membrane"/>
    <property type="evidence" value="ECO:0007669"/>
    <property type="project" value="UniProtKB-SubCell"/>
</dbReference>
<reference evidence="16" key="3">
    <citation type="submission" date="2025-09" db="UniProtKB">
        <authorList>
            <consortium name="Ensembl"/>
        </authorList>
    </citation>
    <scope>IDENTIFICATION</scope>
</reference>
<dbReference type="GO" id="GO:0098794">
    <property type="term" value="C:postsynapse"/>
    <property type="evidence" value="ECO:0007669"/>
    <property type="project" value="GOC"/>
</dbReference>
<evidence type="ECO:0000256" key="12">
    <source>
        <dbReference type="ARBA" id="ARBA00023303"/>
    </source>
</evidence>
<keyword evidence="5" id="KW-0812">Transmembrane</keyword>
<keyword evidence="12 14" id="KW-0407">Ion channel</keyword>
<accession>A0A8U7MDC2</accession>
<comment type="subcellular location">
    <subcellularLocation>
        <location evidence="1">Cell membrane</location>
        <topology evidence="1">Multi-pass membrane protein</topology>
    </subcellularLocation>
    <subcellularLocation>
        <location evidence="14">Membrane</location>
        <topology evidence="14">Multi-pass membrane protein</topology>
    </subcellularLocation>
</comment>
<name>A0A8U7MDC2_CORMO</name>
<dbReference type="InterPro" id="IPR059116">
    <property type="entry name" value="P2X_receptor"/>
</dbReference>
<evidence type="ECO:0000256" key="5">
    <source>
        <dbReference type="ARBA" id="ARBA00022692"/>
    </source>
</evidence>
<organism evidence="16 17">
    <name type="scientific">Corvus moneduloides</name>
    <name type="common">New Caledonian crow</name>
    <dbReference type="NCBI Taxonomy" id="1196302"/>
    <lineage>
        <taxon>Eukaryota</taxon>
        <taxon>Metazoa</taxon>
        <taxon>Chordata</taxon>
        <taxon>Craniata</taxon>
        <taxon>Vertebrata</taxon>
        <taxon>Euteleostomi</taxon>
        <taxon>Archelosauria</taxon>
        <taxon>Archosauria</taxon>
        <taxon>Dinosauria</taxon>
        <taxon>Saurischia</taxon>
        <taxon>Theropoda</taxon>
        <taxon>Coelurosauria</taxon>
        <taxon>Aves</taxon>
        <taxon>Neognathae</taxon>
        <taxon>Neoaves</taxon>
        <taxon>Telluraves</taxon>
        <taxon>Australaves</taxon>
        <taxon>Passeriformes</taxon>
        <taxon>Corvoidea</taxon>
        <taxon>Corvidae</taxon>
        <taxon>Corvus</taxon>
    </lineage>
</organism>
<dbReference type="PRINTS" id="PR01307">
    <property type="entry name" value="P2XRECEPTOR"/>
</dbReference>
<comment type="function">
    <text evidence="14">Receptor for ATP that acts as a ligand-gated ion channel.</text>
</comment>
<feature type="compositionally biased region" description="Low complexity" evidence="15">
    <location>
        <begin position="356"/>
        <end position="380"/>
    </location>
</feature>
<feature type="compositionally biased region" description="Gly residues" evidence="15">
    <location>
        <begin position="336"/>
        <end position="355"/>
    </location>
</feature>
<dbReference type="PRINTS" id="PR01310">
    <property type="entry name" value="P2X3RECEPTOR"/>
</dbReference>
<comment type="catalytic activity">
    <reaction evidence="13">
        <text>Ca(2+)(in) = Ca(2+)(out)</text>
        <dbReference type="Rhea" id="RHEA:29671"/>
        <dbReference type="ChEBI" id="CHEBI:29108"/>
    </reaction>
</comment>
<dbReference type="GO" id="GO:0005524">
    <property type="term" value="F:ATP binding"/>
    <property type="evidence" value="ECO:0007669"/>
    <property type="project" value="InterPro"/>
</dbReference>
<keyword evidence="8" id="KW-0472">Membrane</keyword>
<dbReference type="Proteomes" id="UP000694553">
    <property type="component" value="Unassembled WGS sequence"/>
</dbReference>
<feature type="compositionally biased region" description="Pro residues" evidence="15">
    <location>
        <begin position="415"/>
        <end position="426"/>
    </location>
</feature>
<dbReference type="GO" id="GO:0070588">
    <property type="term" value="P:calcium ion transmembrane transport"/>
    <property type="evidence" value="ECO:0007669"/>
    <property type="project" value="TreeGrafter"/>
</dbReference>
<proteinExistence type="inferred from homology"/>
<dbReference type="GO" id="GO:0001614">
    <property type="term" value="F:purinergic nucleotide receptor activity"/>
    <property type="evidence" value="ECO:0007669"/>
    <property type="project" value="InterPro"/>
</dbReference>
<dbReference type="AlphaFoldDB" id="A0A8U7MDC2"/>
<dbReference type="FunFam" id="2.60.490.10:FF:000001">
    <property type="entry name" value="P2X purinoceptor"/>
    <property type="match status" value="1"/>
</dbReference>
<evidence type="ECO:0000256" key="9">
    <source>
        <dbReference type="ARBA" id="ARBA00023157"/>
    </source>
</evidence>
<dbReference type="Gene3D" id="2.60.490.10">
    <property type="entry name" value="atp-gated p2x4 ion channel domain"/>
    <property type="match status" value="1"/>
</dbReference>
<evidence type="ECO:0000313" key="16">
    <source>
        <dbReference type="Ensembl" id="ENSCMUP00000030852.1"/>
    </source>
</evidence>
<keyword evidence="11" id="KW-1071">Ligand-gated ion channel</keyword>
<evidence type="ECO:0000313" key="17">
    <source>
        <dbReference type="Proteomes" id="UP000694553"/>
    </source>
</evidence>
<dbReference type="PANTHER" id="PTHR10125">
    <property type="entry name" value="P2X PURINOCEPTOR"/>
    <property type="match status" value="1"/>
</dbReference>
<evidence type="ECO:0000256" key="4">
    <source>
        <dbReference type="ARBA" id="ARBA00022475"/>
    </source>
</evidence>
<dbReference type="InterPro" id="IPR001429">
    <property type="entry name" value="P2X_purnocptor"/>
</dbReference>
<dbReference type="InterPro" id="IPR053792">
    <property type="entry name" value="P2X_RECEPTOR_CS"/>
</dbReference>
<evidence type="ECO:0000256" key="2">
    <source>
        <dbReference type="ARBA" id="ARBA00009848"/>
    </source>
</evidence>